<dbReference type="PANTHER" id="PTHR34385">
    <property type="entry name" value="D-ALANYL-D-ALANINE CARBOXYPEPTIDASE"/>
    <property type="match status" value="1"/>
</dbReference>
<dbReference type="CDD" id="cd14852">
    <property type="entry name" value="LD-carboxypeptidase"/>
    <property type="match status" value="1"/>
</dbReference>
<proteinExistence type="predicted"/>
<evidence type="ECO:0000313" key="3">
    <source>
        <dbReference type="Proteomes" id="UP000670947"/>
    </source>
</evidence>
<name>A0ABS3W5F0_9BACL</name>
<dbReference type="Gene3D" id="3.30.200.180">
    <property type="match status" value="1"/>
</dbReference>
<accession>A0ABS3W5F0</accession>
<evidence type="ECO:0000313" key="2">
    <source>
        <dbReference type="EMBL" id="MBO7743365.1"/>
    </source>
</evidence>
<dbReference type="InterPro" id="IPR058193">
    <property type="entry name" value="VanY/YodJ_core_dom"/>
</dbReference>
<protein>
    <submittedName>
        <fullName evidence="2">M15 family metallopeptidase</fullName>
    </submittedName>
</protein>
<organism evidence="2 3">
    <name type="scientific">Paenibacillus artemisiicola</name>
    <dbReference type="NCBI Taxonomy" id="1172618"/>
    <lineage>
        <taxon>Bacteria</taxon>
        <taxon>Bacillati</taxon>
        <taxon>Bacillota</taxon>
        <taxon>Bacilli</taxon>
        <taxon>Bacillales</taxon>
        <taxon>Paenibacillaceae</taxon>
        <taxon>Paenibacillus</taxon>
    </lineage>
</organism>
<dbReference type="EMBL" id="JAGGDJ010000002">
    <property type="protein sequence ID" value="MBO7743365.1"/>
    <property type="molecule type" value="Genomic_DNA"/>
</dbReference>
<dbReference type="InterPro" id="IPR052179">
    <property type="entry name" value="DD-CPase-like"/>
</dbReference>
<dbReference type="SUPFAM" id="SSF55166">
    <property type="entry name" value="Hedgehog/DD-peptidase"/>
    <property type="match status" value="1"/>
</dbReference>
<sequence>MGRKQDVKKRLVWLAAMLLLAGAVYARFKAEADRGAPAEPAASGIITETATGPEAPAPANHAPSSELAIRVAADQVHKGNLLLVNETLAVPPNDADDEAVNLFQHRELVNGFGLLDNKIRLSPAMTAKFADMIKEAAKDGVDHFLISSGYRNDAEQEALYEQLGPDIAAVPGHSEHSLGLALDIGSTKAQMKDAPEGKWLKANAWKYGFIARYPEDKTAVTGVIDEPWHFRYVGLPHSAIMHDNHWAFEEYLDALKARQSMTETVGNDAYAVYYYPVSADTTLRVPATGSYELSGNNTDGVIVTVMKS</sequence>
<dbReference type="Gene3D" id="3.30.1380.10">
    <property type="match status" value="1"/>
</dbReference>
<evidence type="ECO:0000259" key="1">
    <source>
        <dbReference type="Pfam" id="PF02557"/>
    </source>
</evidence>
<feature type="domain" description="D-alanyl-D-alanine carboxypeptidase-like core" evidence="1">
    <location>
        <begin position="119"/>
        <end position="234"/>
    </location>
</feature>
<keyword evidence="3" id="KW-1185">Reference proteome</keyword>
<dbReference type="PANTHER" id="PTHR34385:SF1">
    <property type="entry name" value="PEPTIDOGLYCAN L-ALANYL-D-GLUTAMATE ENDOPEPTIDASE CWLK"/>
    <property type="match status" value="1"/>
</dbReference>
<dbReference type="InterPro" id="IPR003709">
    <property type="entry name" value="VanY-like_core_dom"/>
</dbReference>
<dbReference type="Pfam" id="PF02557">
    <property type="entry name" value="VanY"/>
    <property type="match status" value="1"/>
</dbReference>
<reference evidence="2 3" key="1">
    <citation type="submission" date="2021-03" db="EMBL/GenBank/DDBJ databases">
        <title>Paenibacillus artemisicola MWE-103 whole genome sequence.</title>
        <authorList>
            <person name="Ham Y.J."/>
        </authorList>
    </citation>
    <scope>NUCLEOTIDE SEQUENCE [LARGE SCALE GENOMIC DNA]</scope>
    <source>
        <strain evidence="2 3">MWE-103</strain>
    </source>
</reference>
<gene>
    <name evidence="2" type="ORF">I8J29_04110</name>
</gene>
<dbReference type="InterPro" id="IPR009045">
    <property type="entry name" value="Zn_M74/Hedgehog-like"/>
</dbReference>
<dbReference type="Proteomes" id="UP000670947">
    <property type="component" value="Unassembled WGS sequence"/>
</dbReference>
<comment type="caution">
    <text evidence="2">The sequence shown here is derived from an EMBL/GenBank/DDBJ whole genome shotgun (WGS) entry which is preliminary data.</text>
</comment>